<dbReference type="CDD" id="cd00303">
    <property type="entry name" value="retropepsin_like"/>
    <property type="match status" value="1"/>
</dbReference>
<dbReference type="InterPro" id="IPR000477">
    <property type="entry name" value="RT_dom"/>
</dbReference>
<gene>
    <name evidence="3" type="ORF">QYE76_055891</name>
</gene>
<dbReference type="InterPro" id="IPR021109">
    <property type="entry name" value="Peptidase_aspartic_dom_sf"/>
</dbReference>
<dbReference type="Gene3D" id="2.40.70.10">
    <property type="entry name" value="Acid Proteases"/>
    <property type="match status" value="1"/>
</dbReference>
<evidence type="ECO:0000259" key="2">
    <source>
        <dbReference type="PROSITE" id="PS50878"/>
    </source>
</evidence>
<feature type="domain" description="Reverse transcriptase" evidence="2">
    <location>
        <begin position="774"/>
        <end position="1047"/>
    </location>
</feature>
<protein>
    <recommendedName>
        <fullName evidence="2">Reverse transcriptase domain-containing protein</fullName>
    </recommendedName>
</protein>
<dbReference type="InterPro" id="IPR036691">
    <property type="entry name" value="Endo/exonu/phosph_ase_sf"/>
</dbReference>
<dbReference type="CDD" id="cd01650">
    <property type="entry name" value="RT_nLTR_like"/>
    <property type="match status" value="1"/>
</dbReference>
<dbReference type="PANTHER" id="PTHR33116">
    <property type="entry name" value="REVERSE TRANSCRIPTASE ZINC-BINDING DOMAIN-CONTAINING PROTEIN-RELATED-RELATED"/>
    <property type="match status" value="1"/>
</dbReference>
<dbReference type="SUPFAM" id="SSF50630">
    <property type="entry name" value="Acid proteases"/>
    <property type="match status" value="1"/>
</dbReference>
<dbReference type="SUPFAM" id="SSF56672">
    <property type="entry name" value="DNA/RNA polymerases"/>
    <property type="match status" value="1"/>
</dbReference>
<dbReference type="PROSITE" id="PS50878">
    <property type="entry name" value="RT_POL"/>
    <property type="match status" value="1"/>
</dbReference>
<evidence type="ECO:0000313" key="4">
    <source>
        <dbReference type="Proteomes" id="UP001231189"/>
    </source>
</evidence>
<dbReference type="EMBL" id="JAUUTY010000003">
    <property type="protein sequence ID" value="KAK1667732.1"/>
    <property type="molecule type" value="Genomic_DNA"/>
</dbReference>
<evidence type="ECO:0000313" key="3">
    <source>
        <dbReference type="EMBL" id="KAK1667732.1"/>
    </source>
</evidence>
<dbReference type="PANTHER" id="PTHR33116:SF78">
    <property type="entry name" value="OS12G0587133 PROTEIN"/>
    <property type="match status" value="1"/>
</dbReference>
<sequence length="1578" mass="175343">MDLDLKLLDWNPRGLNNPSRRAAIRGVVERTACDIVCLQETKLAHLSDDVRRDSLGNRCRSAFASPAEGTRGGLLVAWDPDIYDAQLISSVRHSITSTFVSRAGGTAWTLTNVYGPSDADAAKETFLHDLAEFRVGAGISGVAPHYIPPPSTFNVLLGSSWWDREENEKLAKEKNIAKVWTITTTSNANATHVAAPPTHTNKRIGVSNVSTSNAKREKLPETAKTAETACDKAAEIFSNIGDDDPIALDYNGLNFDDCHISEVIKFLQKLAKSPNASAINLAFTHHITNALIKAREEKLEREASIPKKLEDGWEPIIKMKVKDFDCNALCDLGASISVMPKKIYNMLDLPPLKNCYLDVNLADHSTKKPLGKVDNVRITVNNNLVPVDFVVLDIECNASCPIILGRPFLRTVGAIIDMREGNIKYQFPLKKGDFNVILSAADKSNLRLNRRFMAKFRAMLNITEMKDIKLVGRRYTWSNEQDPPTLVRLDRAICKVEWDTSFPTAQLTAISSSISDHCPLVLSCAGKIKRYNGFRFEAFWPHVEGYAQTVAAAWVQPCNHFNALIRLHRKLSRTASALRAWHKKRIGDVKEQLLRAEETVRLLDAAQDLRALTAEEAALRHQLKSRILGLSVLERIRCRQRSRVCWMRAGDANTRFFHVKANGRRRKNFIHSLSREGGTDAISQEEKREVVDGHFHAILGTAPAAAVTFDWESLGLSTLDLSALDADFTLDEIHDAVKSMPADKAPGPDGFITNFFKASWDLVGPDILLAFQQIADGNFAGLHQLNVSHMVLLPKRADASSVKDYRPISLMHSFAKLFMKVLATRLASRIDELVGIEQSAFIKGRCIQDNFIYVRALLRRLHRSKTPSLLMKLDISKAFDSVSWAYLLDMLRVRGFGVRWRNWIAAFLATASSRVLFNGEEGASISHRRGLRQGDPLSPLLFILAMEPLPRLFDMATDDGLLSPVAGSIRCSLYADDVALFIKPTAGEVSAAKAILQVFGEVSGLAVNLSKSQAIPIRCGDIDTATILQPAGLQISTLPCTYLGMPLSLRRLWRVDIQPLIDKIAARLGHWQGKLMSRAGRLTLLWAVLSALPVFFMTAHPLPAWAVEQIDRLRRAWLWAAKDVCNPGQCRVAWKLICRPREFGGLGVLDLHRFNNALRMRWIWQAKTGANKPWKGLLEPPSPSDQALFASMTEVAIGNGLATSFWSDSWAGEPLRKRWPMLFEASRRKNRTVADAIEGDHWLLDLRGRITLALLPDFVALRQVVRSCNIDPDSDDTFRWKSSSGGYSASSAYALQFVGSQPSPLRHIWAAWAPPKCKFFMWLLMQRRVFTADRLLRFRMPSQYFCPLCRRNLETPAHLFAECPWARQVWERSASLFRCPAIREPDGDDLALSWVVSKLAGRTSTSCTQQLKRAPPALAITTCAGRRQDLAAPHSAARAIPAWSHPAAGRSHERALSARPRIQAAPHARTPTAHERLRPTSLAAVPPVLLLLEPLAATNRRRQAASRPLASWPNQCAPAGRRHHPAPLPTGRRAWRPAASLPLSAALRPCLAAPAHTRPGPLRLCPPTLSPTPAASAP</sequence>
<dbReference type="SUPFAM" id="SSF56219">
    <property type="entry name" value="DNase I-like"/>
    <property type="match status" value="2"/>
</dbReference>
<proteinExistence type="predicted"/>
<reference evidence="3" key="1">
    <citation type="submission" date="2023-07" db="EMBL/GenBank/DDBJ databases">
        <title>A chromosome-level genome assembly of Lolium multiflorum.</title>
        <authorList>
            <person name="Chen Y."/>
            <person name="Copetti D."/>
            <person name="Kolliker R."/>
            <person name="Studer B."/>
        </authorList>
    </citation>
    <scope>NUCLEOTIDE SEQUENCE</scope>
    <source>
        <strain evidence="3">02402/16</strain>
        <tissue evidence="3">Leaf</tissue>
    </source>
</reference>
<feature type="region of interest" description="Disordered" evidence="1">
    <location>
        <begin position="1502"/>
        <end position="1533"/>
    </location>
</feature>
<accession>A0AAD8WMA6</accession>
<feature type="region of interest" description="Disordered" evidence="1">
    <location>
        <begin position="191"/>
        <end position="221"/>
    </location>
</feature>
<comment type="caution">
    <text evidence="3">The sequence shown here is derived from an EMBL/GenBank/DDBJ whole genome shotgun (WGS) entry which is preliminary data.</text>
</comment>
<feature type="region of interest" description="Disordered" evidence="1">
    <location>
        <begin position="1556"/>
        <end position="1578"/>
    </location>
</feature>
<dbReference type="Gene3D" id="3.60.10.10">
    <property type="entry name" value="Endonuclease/exonuclease/phosphatase"/>
    <property type="match status" value="2"/>
</dbReference>
<dbReference type="Proteomes" id="UP001231189">
    <property type="component" value="Unassembled WGS sequence"/>
</dbReference>
<evidence type="ECO:0000256" key="1">
    <source>
        <dbReference type="SAM" id="MobiDB-lite"/>
    </source>
</evidence>
<feature type="region of interest" description="Disordered" evidence="1">
    <location>
        <begin position="1443"/>
        <end position="1477"/>
    </location>
</feature>
<dbReference type="InterPro" id="IPR043502">
    <property type="entry name" value="DNA/RNA_pol_sf"/>
</dbReference>
<dbReference type="InterPro" id="IPR026960">
    <property type="entry name" value="RVT-Znf"/>
</dbReference>
<organism evidence="3 4">
    <name type="scientific">Lolium multiflorum</name>
    <name type="common">Italian ryegrass</name>
    <name type="synonym">Lolium perenne subsp. multiflorum</name>
    <dbReference type="NCBI Taxonomy" id="4521"/>
    <lineage>
        <taxon>Eukaryota</taxon>
        <taxon>Viridiplantae</taxon>
        <taxon>Streptophyta</taxon>
        <taxon>Embryophyta</taxon>
        <taxon>Tracheophyta</taxon>
        <taxon>Spermatophyta</taxon>
        <taxon>Magnoliopsida</taxon>
        <taxon>Liliopsida</taxon>
        <taxon>Poales</taxon>
        <taxon>Poaceae</taxon>
        <taxon>BOP clade</taxon>
        <taxon>Pooideae</taxon>
        <taxon>Poodae</taxon>
        <taxon>Poeae</taxon>
        <taxon>Poeae Chloroplast Group 2 (Poeae type)</taxon>
        <taxon>Loliodinae</taxon>
        <taxon>Loliinae</taxon>
        <taxon>Lolium</taxon>
    </lineage>
</organism>
<keyword evidence="4" id="KW-1185">Reference proteome</keyword>
<dbReference type="Pfam" id="PF13966">
    <property type="entry name" value="zf-RVT"/>
    <property type="match status" value="1"/>
</dbReference>
<name>A0AAD8WMA6_LOLMU</name>
<dbReference type="Pfam" id="PF00078">
    <property type="entry name" value="RVT_1"/>
    <property type="match status" value="1"/>
</dbReference>